<sequence>MSSKGLQDVVNILEKICRVLYDDSLDHGWPHIERVLGYSLRIMREGGVKISEDLLKIAVYLHDIGRMIGDPHAYYSALIAEELLGELGLPRDKIETIIDAIKAHSYSYNKAGEYGESQLSIVLSDADKLDALGIIGFIRVFLYGQRHGRSLGESINHFHDKILGLEKYIRLEYSKRLAKCLSERTRKLLCMLIEELGQECREEACSTI</sequence>
<dbReference type="Pfam" id="PF01966">
    <property type="entry name" value="HD"/>
    <property type="match status" value="1"/>
</dbReference>
<feature type="domain" description="HD" evidence="1">
    <location>
        <begin position="28"/>
        <end position="132"/>
    </location>
</feature>
<reference evidence="2 3" key="1">
    <citation type="journal article" date="2009" name="J. Bacteriol.">
        <title>Complete genome sequence of the anaerobic, protein-degrading hyperthermophilic crenarchaeon Desulfurococcus kamchatkensis.</title>
        <authorList>
            <person name="Ravin N.V."/>
            <person name="Mardanov A.V."/>
            <person name="Beletsky A.V."/>
            <person name="Kublanov I.V."/>
            <person name="Kolganova T.V."/>
            <person name="Lebedinsky A.V."/>
            <person name="Chernyh N.A."/>
            <person name="Bonch-Osmolovskaya E.A."/>
            <person name="Skryabin K.G."/>
        </authorList>
    </citation>
    <scope>NUCLEOTIDE SEQUENCE [LARGE SCALE GENOMIC DNA]</scope>
    <source>
        <strain evidence="3">DSM 18924 / JCM 16383 / VKM B-2413 / 1221n</strain>
    </source>
</reference>
<protein>
    <submittedName>
        <fullName evidence="2">Metal dependent phosphohydrolase</fullName>
    </submittedName>
</protein>
<dbReference type="SUPFAM" id="SSF109604">
    <property type="entry name" value="HD-domain/PDEase-like"/>
    <property type="match status" value="1"/>
</dbReference>
<dbReference type="Gene3D" id="1.20.58.1910">
    <property type="match status" value="1"/>
</dbReference>
<dbReference type="Gene3D" id="1.10.472.50">
    <property type="entry name" value="HD-domain/PDEase-like"/>
    <property type="match status" value="1"/>
</dbReference>
<organism evidence="2 3">
    <name type="scientific">Desulfurococcus amylolyticus (strain DSM 18924 / JCM 16383 / VKM B-2413 / 1221n)</name>
    <name type="common">Desulfurococcus kamchatkensis</name>
    <dbReference type="NCBI Taxonomy" id="490899"/>
    <lineage>
        <taxon>Archaea</taxon>
        <taxon>Thermoproteota</taxon>
        <taxon>Thermoprotei</taxon>
        <taxon>Desulfurococcales</taxon>
        <taxon>Desulfurococcaceae</taxon>
        <taxon>Desulfurococcus</taxon>
    </lineage>
</organism>
<name>B8D5K2_DESA1</name>
<dbReference type="GO" id="GO:0016787">
    <property type="term" value="F:hydrolase activity"/>
    <property type="evidence" value="ECO:0007669"/>
    <property type="project" value="UniProtKB-KW"/>
</dbReference>
<dbReference type="AlphaFoldDB" id="B8D5K2"/>
<dbReference type="eggNOG" id="arCOG01860">
    <property type="taxonomic scope" value="Archaea"/>
</dbReference>
<dbReference type="InterPro" id="IPR006674">
    <property type="entry name" value="HD_domain"/>
</dbReference>
<dbReference type="PANTHER" id="PTHR33594">
    <property type="entry name" value="SUPERFAMILY HYDROLASE, PUTATIVE (AFU_ORTHOLOGUE AFUA_1G03035)-RELATED"/>
    <property type="match status" value="1"/>
</dbReference>
<gene>
    <name evidence="2" type="ordered locus">DKAM_1057</name>
</gene>
<dbReference type="InterPro" id="IPR003607">
    <property type="entry name" value="HD/PDEase_dom"/>
</dbReference>
<accession>B8D5K2</accession>
<dbReference type="SMART" id="SM00471">
    <property type="entry name" value="HDc"/>
    <property type="match status" value="1"/>
</dbReference>
<dbReference type="CDD" id="cd00077">
    <property type="entry name" value="HDc"/>
    <property type="match status" value="1"/>
</dbReference>
<evidence type="ECO:0000259" key="1">
    <source>
        <dbReference type="PROSITE" id="PS51831"/>
    </source>
</evidence>
<proteinExistence type="predicted"/>
<dbReference type="KEGG" id="dka:DKAM_1057"/>
<dbReference type="EMBL" id="CP001140">
    <property type="protein sequence ID" value="ACL11383.1"/>
    <property type="molecule type" value="Genomic_DNA"/>
</dbReference>
<evidence type="ECO:0000313" key="2">
    <source>
        <dbReference type="EMBL" id="ACL11383.1"/>
    </source>
</evidence>
<dbReference type="STRING" id="490899.DKAM_1057"/>
<keyword evidence="2" id="KW-0378">Hydrolase</keyword>
<dbReference type="PANTHER" id="PTHR33594:SF1">
    <property type="entry name" value="HD_PDEASE DOMAIN-CONTAINING PROTEIN"/>
    <property type="match status" value="1"/>
</dbReference>
<dbReference type="Proteomes" id="UP000006903">
    <property type="component" value="Chromosome"/>
</dbReference>
<dbReference type="HOGENOM" id="CLU_036524_3_1_2"/>
<dbReference type="PROSITE" id="PS51831">
    <property type="entry name" value="HD"/>
    <property type="match status" value="1"/>
</dbReference>
<evidence type="ECO:0000313" key="3">
    <source>
        <dbReference type="Proteomes" id="UP000006903"/>
    </source>
</evidence>
<dbReference type="GeneID" id="7171813"/>
<dbReference type="RefSeq" id="WP_012608724.1">
    <property type="nucleotide sequence ID" value="NC_011766.1"/>
</dbReference>